<evidence type="ECO:0000313" key="2">
    <source>
        <dbReference type="Proteomes" id="UP001215151"/>
    </source>
</evidence>
<comment type="caution">
    <text evidence="1">The sequence shown here is derived from an EMBL/GenBank/DDBJ whole genome shotgun (WGS) entry which is preliminary data.</text>
</comment>
<gene>
    <name evidence="1" type="ORF">ONZ51_g11969</name>
</gene>
<sequence>MPQQQLVTLENSPHSVLCPFYVAASINNNLILCFALSEHRGSEKRYICCVRRTPLNLGARPLRPLLLEITGQIAVNNCFLTAHGHKDPERPDDDSEPTASCWLEARPDTISRTYWRSVLPTVHSIMEHIPGEVDISGFVSVAADGTVRLQVIWEASEDETIETALPMFNENENRCVPRSISEVPFGVCMRAIFTVEYHYDSNSLGPSKLFASLVRIERV</sequence>
<dbReference type="Proteomes" id="UP001215151">
    <property type="component" value="Unassembled WGS sequence"/>
</dbReference>
<dbReference type="AlphaFoldDB" id="A0AAD7X5T9"/>
<protein>
    <submittedName>
        <fullName evidence="1">Uncharacterized protein</fullName>
    </submittedName>
</protein>
<reference evidence="1" key="1">
    <citation type="submission" date="2022-11" db="EMBL/GenBank/DDBJ databases">
        <title>Genome Sequence of Cubamyces cubensis.</title>
        <authorList>
            <person name="Buettner E."/>
        </authorList>
    </citation>
    <scope>NUCLEOTIDE SEQUENCE</scope>
    <source>
        <strain evidence="1">MPL-01</strain>
    </source>
</reference>
<name>A0AAD7X5T9_9APHY</name>
<accession>A0AAD7X5T9</accession>
<evidence type="ECO:0000313" key="1">
    <source>
        <dbReference type="EMBL" id="KAJ8456697.1"/>
    </source>
</evidence>
<proteinExistence type="predicted"/>
<organism evidence="1 2">
    <name type="scientific">Trametes cubensis</name>
    <dbReference type="NCBI Taxonomy" id="1111947"/>
    <lineage>
        <taxon>Eukaryota</taxon>
        <taxon>Fungi</taxon>
        <taxon>Dikarya</taxon>
        <taxon>Basidiomycota</taxon>
        <taxon>Agaricomycotina</taxon>
        <taxon>Agaricomycetes</taxon>
        <taxon>Polyporales</taxon>
        <taxon>Polyporaceae</taxon>
        <taxon>Trametes</taxon>
    </lineage>
</organism>
<dbReference type="EMBL" id="JAPEVG010000644">
    <property type="protein sequence ID" value="KAJ8456697.1"/>
    <property type="molecule type" value="Genomic_DNA"/>
</dbReference>
<keyword evidence="2" id="KW-1185">Reference proteome</keyword>